<dbReference type="GO" id="GO:0016301">
    <property type="term" value="F:kinase activity"/>
    <property type="evidence" value="ECO:0007669"/>
    <property type="project" value="UniProtKB-KW"/>
</dbReference>
<name>A0AAW2U9K6_SESRA</name>
<accession>A0AAW2U9K6</accession>
<feature type="compositionally biased region" description="Polar residues" evidence="1">
    <location>
        <begin position="249"/>
        <end position="271"/>
    </location>
</feature>
<dbReference type="GO" id="GO:0005886">
    <property type="term" value="C:plasma membrane"/>
    <property type="evidence" value="ECO:0007669"/>
    <property type="project" value="InterPro"/>
</dbReference>
<reference evidence="2" key="1">
    <citation type="submission" date="2020-06" db="EMBL/GenBank/DDBJ databases">
        <authorList>
            <person name="Li T."/>
            <person name="Hu X."/>
            <person name="Zhang T."/>
            <person name="Song X."/>
            <person name="Zhang H."/>
            <person name="Dai N."/>
            <person name="Sheng W."/>
            <person name="Hou X."/>
            <person name="Wei L."/>
        </authorList>
    </citation>
    <scope>NUCLEOTIDE SEQUENCE</scope>
    <source>
        <strain evidence="2">G02</strain>
        <tissue evidence="2">Leaf</tissue>
    </source>
</reference>
<protein>
    <submittedName>
        <fullName evidence="2">Membrane-associated kinase regulator 4</fullName>
    </submittedName>
</protein>
<dbReference type="AlphaFoldDB" id="A0AAW2U9K6"/>
<keyword evidence="2" id="KW-0418">Kinase</keyword>
<dbReference type="PANTHER" id="PTHR33312:SF5">
    <property type="entry name" value="MEMBRANE-ASSOCIATED KINASE REGULATOR 4-RELATED"/>
    <property type="match status" value="1"/>
</dbReference>
<dbReference type="InterPro" id="IPR039620">
    <property type="entry name" value="BKI1/MAKR1/3/4"/>
</dbReference>
<evidence type="ECO:0000256" key="1">
    <source>
        <dbReference type="SAM" id="MobiDB-lite"/>
    </source>
</evidence>
<reference evidence="2" key="2">
    <citation type="journal article" date="2024" name="Plant">
        <title>Genomic evolution and insights into agronomic trait innovations of Sesamum species.</title>
        <authorList>
            <person name="Miao H."/>
            <person name="Wang L."/>
            <person name="Qu L."/>
            <person name="Liu H."/>
            <person name="Sun Y."/>
            <person name="Le M."/>
            <person name="Wang Q."/>
            <person name="Wei S."/>
            <person name="Zheng Y."/>
            <person name="Lin W."/>
            <person name="Duan Y."/>
            <person name="Cao H."/>
            <person name="Xiong S."/>
            <person name="Wang X."/>
            <person name="Wei L."/>
            <person name="Li C."/>
            <person name="Ma Q."/>
            <person name="Ju M."/>
            <person name="Zhao R."/>
            <person name="Li G."/>
            <person name="Mu C."/>
            <person name="Tian Q."/>
            <person name="Mei H."/>
            <person name="Zhang T."/>
            <person name="Gao T."/>
            <person name="Zhang H."/>
        </authorList>
    </citation>
    <scope>NUCLEOTIDE SEQUENCE</scope>
    <source>
        <strain evidence="2">G02</strain>
    </source>
</reference>
<sequence>MDANPHSSYTDPVEEEDYINMEVDSSVASSSIFRRHSSTKEFEFQSFSSSSEKDHTTTSPADELFYMGKLLPLHLPPRLEMVHNILQNSSSFHSKSKAFEDEEPFTTPLFMTPTANTPFESCNVSPSESCHVSRELCPDEYFLDYQEKKSWTKKLKLIKQSSSSSIGSKLKWAYLKSLFTRSSGCSDECCAAGERPLPKAKQRANGCSKSVEPFGKIKYNRDNNFVEEHRRGGSHRRSFSGAFKRLSKPKTSAISPSNSGSENCNRQAFNRSSSSSSELENPIQAAIAHCKKSQQQLYSRQMANELGFCSVSASSRVIYDEQERPGLCRG</sequence>
<proteinExistence type="predicted"/>
<gene>
    <name evidence="2" type="ORF">Sradi_1602300</name>
</gene>
<keyword evidence="2" id="KW-0808">Transferase</keyword>
<dbReference type="GO" id="GO:0019210">
    <property type="term" value="F:kinase inhibitor activity"/>
    <property type="evidence" value="ECO:0007669"/>
    <property type="project" value="InterPro"/>
</dbReference>
<feature type="region of interest" description="Disordered" evidence="1">
    <location>
        <begin position="249"/>
        <end position="277"/>
    </location>
</feature>
<dbReference type="EMBL" id="JACGWJ010000006">
    <property type="protein sequence ID" value="KAL0414006.1"/>
    <property type="molecule type" value="Genomic_DNA"/>
</dbReference>
<comment type="caution">
    <text evidence="2">The sequence shown here is derived from an EMBL/GenBank/DDBJ whole genome shotgun (WGS) entry which is preliminary data.</text>
</comment>
<evidence type="ECO:0000313" key="2">
    <source>
        <dbReference type="EMBL" id="KAL0414006.1"/>
    </source>
</evidence>
<dbReference type="PANTHER" id="PTHR33312">
    <property type="entry name" value="MEMBRANE-ASSOCIATED KINASE REGULATOR 4-RELATED"/>
    <property type="match status" value="1"/>
</dbReference>
<organism evidence="2">
    <name type="scientific">Sesamum radiatum</name>
    <name type="common">Black benniseed</name>
    <dbReference type="NCBI Taxonomy" id="300843"/>
    <lineage>
        <taxon>Eukaryota</taxon>
        <taxon>Viridiplantae</taxon>
        <taxon>Streptophyta</taxon>
        <taxon>Embryophyta</taxon>
        <taxon>Tracheophyta</taxon>
        <taxon>Spermatophyta</taxon>
        <taxon>Magnoliopsida</taxon>
        <taxon>eudicotyledons</taxon>
        <taxon>Gunneridae</taxon>
        <taxon>Pentapetalae</taxon>
        <taxon>asterids</taxon>
        <taxon>lamiids</taxon>
        <taxon>Lamiales</taxon>
        <taxon>Pedaliaceae</taxon>
        <taxon>Sesamum</taxon>
    </lineage>
</organism>